<keyword evidence="1" id="KW-0812">Transmembrane</keyword>
<dbReference type="OrthoDB" id="4753364at2"/>
<dbReference type="Proteomes" id="UP000195331">
    <property type="component" value="Chromosome"/>
</dbReference>
<protein>
    <submittedName>
        <fullName evidence="2">Uncharacterized protein</fullName>
    </submittedName>
</protein>
<sequence length="136" mass="13920">MRNVYSNTLAVKALNSGTVQTGTVNGAVVDTGAFSNNFRDILFVVTSGTLTDGTYVITAEESDQSGSGFAAVDSWRVLGPLPSFAATDDDTVKSFGVRPNKRYVRLVVTATGATTGGVLVATAVLGAGGNNPVARS</sequence>
<reference evidence="2 3" key="1">
    <citation type="submission" date="2017-04" db="EMBL/GenBank/DDBJ databases">
        <title>Whole Genome Sequence of 1,4-Dioxane Degrading Bacterium Mycobacterium dioxanotrophicus PH-06.</title>
        <authorList>
            <person name="He Y."/>
        </authorList>
    </citation>
    <scope>NUCLEOTIDE SEQUENCE [LARGE SCALE GENOMIC DNA]</scope>
    <source>
        <strain evidence="2 3">PH-06</strain>
    </source>
</reference>
<dbReference type="EMBL" id="CP020809">
    <property type="protein sequence ID" value="ART69117.1"/>
    <property type="molecule type" value="Genomic_DNA"/>
</dbReference>
<evidence type="ECO:0000313" key="3">
    <source>
        <dbReference type="Proteomes" id="UP000195331"/>
    </source>
</evidence>
<organism evidence="2 3">
    <name type="scientific">Mycobacterium dioxanotrophicus</name>
    <dbReference type="NCBI Taxonomy" id="482462"/>
    <lineage>
        <taxon>Bacteria</taxon>
        <taxon>Bacillati</taxon>
        <taxon>Actinomycetota</taxon>
        <taxon>Actinomycetes</taxon>
        <taxon>Mycobacteriales</taxon>
        <taxon>Mycobacteriaceae</taxon>
        <taxon>Mycobacterium</taxon>
    </lineage>
</organism>
<keyword evidence="1" id="KW-1133">Transmembrane helix</keyword>
<dbReference type="RefSeq" id="WP_087075958.1">
    <property type="nucleotide sequence ID" value="NZ_CP020809.1"/>
</dbReference>
<evidence type="ECO:0000256" key="1">
    <source>
        <dbReference type="SAM" id="Phobius"/>
    </source>
</evidence>
<dbReference type="KEGG" id="mdx:BTO20_11465"/>
<name>A0A1Y0C1X7_9MYCO</name>
<gene>
    <name evidence="2" type="ORF">BTO20_11465</name>
</gene>
<keyword evidence="3" id="KW-1185">Reference proteome</keyword>
<accession>A0A1Y0C1X7</accession>
<feature type="transmembrane region" description="Helical" evidence="1">
    <location>
        <begin position="103"/>
        <end position="127"/>
    </location>
</feature>
<keyword evidence="1" id="KW-0472">Membrane</keyword>
<evidence type="ECO:0000313" key="2">
    <source>
        <dbReference type="EMBL" id="ART69117.1"/>
    </source>
</evidence>
<proteinExistence type="predicted"/>
<dbReference type="AlphaFoldDB" id="A0A1Y0C1X7"/>